<name>A0ABT8F292_9BACT</name>
<sequence>MFKHYFERIEGIEIYPLISLIIFFLFFLSLLVWVLRVDKSYIKTMKELPFAKNNENHEKQ</sequence>
<keyword evidence="1" id="KW-0472">Membrane</keyword>
<evidence type="ECO:0000313" key="2">
    <source>
        <dbReference type="EMBL" id="MDN4164577.1"/>
    </source>
</evidence>
<comment type="caution">
    <text evidence="2">The sequence shown here is derived from an EMBL/GenBank/DDBJ whole genome shotgun (WGS) entry which is preliminary data.</text>
</comment>
<dbReference type="Proteomes" id="UP001168552">
    <property type="component" value="Unassembled WGS sequence"/>
</dbReference>
<keyword evidence="3" id="KW-1185">Reference proteome</keyword>
<dbReference type="EMBL" id="JAUHJS010000002">
    <property type="protein sequence ID" value="MDN4164577.1"/>
    <property type="molecule type" value="Genomic_DNA"/>
</dbReference>
<dbReference type="RefSeq" id="WP_320003105.1">
    <property type="nucleotide sequence ID" value="NZ_JAUHJS010000002.1"/>
</dbReference>
<gene>
    <name evidence="2" type="ORF">QWY31_03635</name>
</gene>
<keyword evidence="1" id="KW-1133">Transmembrane helix</keyword>
<accession>A0ABT8F292</accession>
<keyword evidence="1" id="KW-0812">Transmembrane</keyword>
<protein>
    <submittedName>
        <fullName evidence="2">Cytochrome C oxidase Cbb3</fullName>
    </submittedName>
</protein>
<evidence type="ECO:0000256" key="1">
    <source>
        <dbReference type="SAM" id="Phobius"/>
    </source>
</evidence>
<reference evidence="2" key="1">
    <citation type="submission" date="2023-06" db="EMBL/GenBank/DDBJ databases">
        <title>Cytophagales bacterium Strain LB-30, isolated from soil.</title>
        <authorList>
            <person name="Liu B."/>
        </authorList>
    </citation>
    <scope>NUCLEOTIDE SEQUENCE</scope>
    <source>
        <strain evidence="2">LB-30</strain>
    </source>
</reference>
<proteinExistence type="predicted"/>
<organism evidence="2 3">
    <name type="scientific">Shiella aurantiaca</name>
    <dbReference type="NCBI Taxonomy" id="3058365"/>
    <lineage>
        <taxon>Bacteria</taxon>
        <taxon>Pseudomonadati</taxon>
        <taxon>Bacteroidota</taxon>
        <taxon>Cytophagia</taxon>
        <taxon>Cytophagales</taxon>
        <taxon>Shiellaceae</taxon>
        <taxon>Shiella</taxon>
    </lineage>
</organism>
<evidence type="ECO:0000313" key="3">
    <source>
        <dbReference type="Proteomes" id="UP001168552"/>
    </source>
</evidence>
<feature type="transmembrane region" description="Helical" evidence="1">
    <location>
        <begin position="14"/>
        <end position="35"/>
    </location>
</feature>